<dbReference type="Pfam" id="PF13855">
    <property type="entry name" value="LRR_8"/>
    <property type="match status" value="3"/>
</dbReference>
<evidence type="ECO:0000256" key="1">
    <source>
        <dbReference type="ARBA" id="ARBA00004162"/>
    </source>
</evidence>
<evidence type="ECO:0000256" key="16">
    <source>
        <dbReference type="ARBA" id="ARBA00022989"/>
    </source>
</evidence>
<evidence type="ECO:0000256" key="11">
    <source>
        <dbReference type="ARBA" id="ARBA00022729"/>
    </source>
</evidence>
<protein>
    <recommendedName>
        <fullName evidence="4">non-specific serine/threonine protein kinase</fullName>
        <ecNumber evidence="4">2.7.11.1</ecNumber>
    </recommendedName>
</protein>
<dbReference type="InterPro" id="IPR013210">
    <property type="entry name" value="LRR_N_plant-typ"/>
</dbReference>
<dbReference type="PANTHER" id="PTHR48005">
    <property type="entry name" value="LEUCINE RICH REPEAT KINASE 2"/>
    <property type="match status" value="1"/>
</dbReference>
<evidence type="ECO:0000256" key="8">
    <source>
        <dbReference type="ARBA" id="ARBA00022614"/>
    </source>
</evidence>
<keyword evidence="18" id="KW-0675">Receptor</keyword>
<keyword evidence="16" id="KW-1133">Transmembrane helix</keyword>
<dbReference type="InterPro" id="IPR017441">
    <property type="entry name" value="Protein_kinase_ATP_BS"/>
</dbReference>
<dbReference type="InterPro" id="IPR051420">
    <property type="entry name" value="Ser_Thr_Kinases_DiverseReg"/>
</dbReference>
<keyword evidence="6" id="KW-0723">Serine/threonine-protein kinase</keyword>
<keyword evidence="14" id="KW-0418">Kinase</keyword>
<keyword evidence="11 23" id="KW-0732">Signal</keyword>
<keyword evidence="7" id="KW-0597">Phosphoprotein</keyword>
<feature type="binding site" evidence="22">
    <location>
        <position position="839"/>
    </location>
    <ligand>
        <name>ATP</name>
        <dbReference type="ChEBI" id="CHEBI:30616"/>
    </ligand>
</feature>
<dbReference type="PROSITE" id="PS00107">
    <property type="entry name" value="PROTEIN_KINASE_ATP"/>
    <property type="match status" value="1"/>
</dbReference>
<evidence type="ECO:0000256" key="19">
    <source>
        <dbReference type="ARBA" id="ARBA00023180"/>
    </source>
</evidence>
<gene>
    <name evidence="25" type="ORF">URODEC1_LOCUS84250</name>
</gene>
<dbReference type="Gene3D" id="3.30.200.20">
    <property type="entry name" value="Phosphorylase Kinase, domain 1"/>
    <property type="match status" value="1"/>
</dbReference>
<keyword evidence="5" id="KW-1003">Cell membrane</keyword>
<evidence type="ECO:0000259" key="24">
    <source>
        <dbReference type="PROSITE" id="PS50011"/>
    </source>
</evidence>
<evidence type="ECO:0000313" key="25">
    <source>
        <dbReference type="EMBL" id="CAL5037032.1"/>
    </source>
</evidence>
<dbReference type="PROSITE" id="PS50011">
    <property type="entry name" value="PROTEIN_KINASE_DOM"/>
    <property type="match status" value="1"/>
</dbReference>
<dbReference type="GO" id="GO:0005524">
    <property type="term" value="F:ATP binding"/>
    <property type="evidence" value="ECO:0007669"/>
    <property type="project" value="UniProtKB-UniRule"/>
</dbReference>
<dbReference type="InterPro" id="IPR008271">
    <property type="entry name" value="Ser/Thr_kinase_AS"/>
</dbReference>
<dbReference type="InterPro" id="IPR032675">
    <property type="entry name" value="LRR_dom_sf"/>
</dbReference>
<evidence type="ECO:0000256" key="9">
    <source>
        <dbReference type="ARBA" id="ARBA00022679"/>
    </source>
</evidence>
<dbReference type="EC" id="2.7.11.1" evidence="4"/>
<evidence type="ECO:0000256" key="7">
    <source>
        <dbReference type="ARBA" id="ARBA00022553"/>
    </source>
</evidence>
<organism evidence="25 26">
    <name type="scientific">Urochloa decumbens</name>
    <dbReference type="NCBI Taxonomy" id="240449"/>
    <lineage>
        <taxon>Eukaryota</taxon>
        <taxon>Viridiplantae</taxon>
        <taxon>Streptophyta</taxon>
        <taxon>Embryophyta</taxon>
        <taxon>Tracheophyta</taxon>
        <taxon>Spermatophyta</taxon>
        <taxon>Magnoliopsida</taxon>
        <taxon>Liliopsida</taxon>
        <taxon>Poales</taxon>
        <taxon>Poaceae</taxon>
        <taxon>PACMAD clade</taxon>
        <taxon>Panicoideae</taxon>
        <taxon>Panicodae</taxon>
        <taxon>Paniceae</taxon>
        <taxon>Melinidinae</taxon>
        <taxon>Urochloa</taxon>
    </lineage>
</organism>
<accession>A0ABC9DCX9</accession>
<evidence type="ECO:0000256" key="18">
    <source>
        <dbReference type="ARBA" id="ARBA00023170"/>
    </source>
</evidence>
<dbReference type="PROSITE" id="PS00108">
    <property type="entry name" value="PROTEIN_KINASE_ST"/>
    <property type="match status" value="1"/>
</dbReference>
<dbReference type="EMBL" id="OZ075143">
    <property type="protein sequence ID" value="CAL5037032.1"/>
    <property type="molecule type" value="Genomic_DNA"/>
</dbReference>
<evidence type="ECO:0000256" key="17">
    <source>
        <dbReference type="ARBA" id="ARBA00023136"/>
    </source>
</evidence>
<keyword evidence="8" id="KW-0433">Leucine-rich repeat</keyword>
<dbReference type="AlphaFoldDB" id="A0ABC9DCX9"/>
<evidence type="ECO:0000256" key="22">
    <source>
        <dbReference type="PROSITE-ProRule" id="PRU10141"/>
    </source>
</evidence>
<name>A0ABC9DCX9_9POAL</name>
<dbReference type="SUPFAM" id="SSF52047">
    <property type="entry name" value="RNI-like"/>
    <property type="match status" value="1"/>
</dbReference>
<dbReference type="Pfam" id="PF23598">
    <property type="entry name" value="LRR_14"/>
    <property type="match status" value="1"/>
</dbReference>
<dbReference type="GO" id="GO:0005886">
    <property type="term" value="C:plasma membrane"/>
    <property type="evidence" value="ECO:0007669"/>
    <property type="project" value="UniProtKB-SubCell"/>
</dbReference>
<keyword evidence="15 22" id="KW-0067">ATP-binding</keyword>
<feature type="chain" id="PRO_5044836065" description="non-specific serine/threonine protein kinase" evidence="23">
    <location>
        <begin position="34"/>
        <end position="1114"/>
    </location>
</feature>
<comment type="subcellular location">
    <subcellularLocation>
        <location evidence="1">Cell membrane</location>
        <topology evidence="1">Single-pass membrane protein</topology>
    </subcellularLocation>
    <subcellularLocation>
        <location evidence="2">Membrane</location>
        <topology evidence="2">Single-pass type I membrane protein</topology>
    </subcellularLocation>
</comment>
<keyword evidence="9" id="KW-0808">Transferase</keyword>
<dbReference type="FunFam" id="3.80.10.10:FF:000317">
    <property type="entry name" value="Inactive leucine-rich repeat receptor-like protein kinase"/>
    <property type="match status" value="1"/>
</dbReference>
<dbReference type="SMART" id="SM00369">
    <property type="entry name" value="LRR_TYP"/>
    <property type="match status" value="11"/>
</dbReference>
<proteinExistence type="inferred from homology"/>
<keyword evidence="17" id="KW-0472">Membrane</keyword>
<comment type="catalytic activity">
    <reaction evidence="20">
        <text>L-threonyl-[protein] + ATP = O-phospho-L-threonyl-[protein] + ADP + H(+)</text>
        <dbReference type="Rhea" id="RHEA:46608"/>
        <dbReference type="Rhea" id="RHEA-COMP:11060"/>
        <dbReference type="Rhea" id="RHEA-COMP:11605"/>
        <dbReference type="ChEBI" id="CHEBI:15378"/>
        <dbReference type="ChEBI" id="CHEBI:30013"/>
        <dbReference type="ChEBI" id="CHEBI:30616"/>
        <dbReference type="ChEBI" id="CHEBI:61977"/>
        <dbReference type="ChEBI" id="CHEBI:456216"/>
        <dbReference type="EC" id="2.7.11.1"/>
    </reaction>
</comment>
<dbReference type="Gene3D" id="1.10.510.10">
    <property type="entry name" value="Transferase(Phosphotransferase) domain 1"/>
    <property type="match status" value="1"/>
</dbReference>
<evidence type="ECO:0000256" key="4">
    <source>
        <dbReference type="ARBA" id="ARBA00012513"/>
    </source>
</evidence>
<dbReference type="InterPro" id="IPR000719">
    <property type="entry name" value="Prot_kinase_dom"/>
</dbReference>
<sequence length="1114" mass="122170">MTQQRNMQHAGDMACFLLLFVLVSQAIVLPAAAVSSSQSNDSGTDLDALLAFRAQLSDPLGVLRSNWTPGTSFCHWLGVSCSQNRERVTALALPNTPLHGSISPHIGNLSFLSVLNLTNANLTGSIPAELGRLDRLRVLALPHNSLTGYIPSTIGNLTRLESLVLYKNRLAGIIPPELQNLQNIRLLDLEMNYLNGMIPQDLFNNTPYLSHLNLANNSLWGPIPIGIGNLPMLQLLVFDQNQLSGIVPPSIFNKSSLQVLSLWRNDNLTGTIPDNESFSLPMLQYLSLSGNNFVGRIPMGLSACQFIQVISLSENAFMDVVPTWFDKLSNLWYLALGGNNLVGSIPVQLTNVSGLQKLDLSNCKLKGQILPEFGKMKRLFYLHLSDNELTGPIPASIGNLSDLSFLVLDTNMLTGPIPVSLGNLGSLVHLGFGWNSFKGDLDFLGTLSNCRQLSYLGMSSNSHSGNLPVYIGNLSKTLVTFHASDNNIIGELPATVSNLTGLQFIDLIGNKLNKPIPESVVTMENLQVLALSGNNMSGPIPTQIGMLRSLQQLLLDNNKFSGTIPDGLGNLSMLQNISISHNQLSSTIPQSLFNLHNLIELDMSNNRLIGTLKADIRSINAINKIDLSTNQLLGDLPDSFGQLQMLTYLNLSHNSFQDSIPNSFAKLASMETLDLSYNNLSGNIPMYLANFTYLTNLNLSFNKLQGRIPEGGIFSNISLQSLRGNSALCGAPRLGFSPCMVRVRPHSTNGQIIKFLLPASLAAFGAIAICLCITIRKRKNPRVSTGPSDVIDAISHRLISYHQIVHATNNFSEGNLLGMGCFGKVFKGQLNNGLVVAIKVLNVRLEEATKRFDAECQVLSRVRHRNLIRIINVCSNLDFKALLLQYMPNGNLDTHLHNEDMQPLRFLKRLDIMLEVSSAVDYLHYQHHEVILHCDLKPSNVLFDDDMKAHVADFGIAKLLLGDNNSVVSASMPGTIGYMAPEYGFMGKASRKSDVFSFGIMLLEVFTGKRPTDPMFVGELNLRQWVHQAFPSRIDHIIDGNVANDDELVHGFQHTGNSSEVSRRHSILHSTLTSVLELGLLCTSDLPDERVTMTDVVVKLKKIKDDLKLGPSLA</sequence>
<comment type="similarity">
    <text evidence="3">Belongs to the protein kinase superfamily. Ser/Thr protein kinase family.</text>
</comment>
<evidence type="ECO:0000256" key="2">
    <source>
        <dbReference type="ARBA" id="ARBA00004479"/>
    </source>
</evidence>
<feature type="domain" description="Protein kinase" evidence="24">
    <location>
        <begin position="811"/>
        <end position="1103"/>
    </location>
</feature>
<evidence type="ECO:0000256" key="12">
    <source>
        <dbReference type="ARBA" id="ARBA00022737"/>
    </source>
</evidence>
<dbReference type="SUPFAM" id="SSF52058">
    <property type="entry name" value="L domain-like"/>
    <property type="match status" value="1"/>
</dbReference>
<evidence type="ECO:0000256" key="15">
    <source>
        <dbReference type="ARBA" id="ARBA00022840"/>
    </source>
</evidence>
<evidence type="ECO:0000256" key="14">
    <source>
        <dbReference type="ARBA" id="ARBA00022777"/>
    </source>
</evidence>
<reference evidence="25 26" key="2">
    <citation type="submission" date="2024-10" db="EMBL/GenBank/DDBJ databases">
        <authorList>
            <person name="Ryan C."/>
        </authorList>
    </citation>
    <scope>NUCLEOTIDE SEQUENCE [LARGE SCALE GENOMIC DNA]</scope>
</reference>
<evidence type="ECO:0000256" key="23">
    <source>
        <dbReference type="SAM" id="SignalP"/>
    </source>
</evidence>
<dbReference type="FunFam" id="3.30.200.20:FF:000661">
    <property type="entry name" value="Serine-threonine protein kinase plant-type"/>
    <property type="match status" value="1"/>
</dbReference>
<reference evidence="26" key="1">
    <citation type="submission" date="2024-06" db="EMBL/GenBank/DDBJ databases">
        <authorList>
            <person name="Ryan C."/>
        </authorList>
    </citation>
    <scope>NUCLEOTIDE SEQUENCE [LARGE SCALE GENOMIC DNA]</scope>
</reference>
<feature type="signal peptide" evidence="23">
    <location>
        <begin position="1"/>
        <end position="33"/>
    </location>
</feature>
<keyword evidence="12" id="KW-0677">Repeat</keyword>
<keyword evidence="10" id="KW-0812">Transmembrane</keyword>
<evidence type="ECO:0000256" key="3">
    <source>
        <dbReference type="ARBA" id="ARBA00008684"/>
    </source>
</evidence>
<dbReference type="InterPro" id="IPR003591">
    <property type="entry name" value="Leu-rich_rpt_typical-subtyp"/>
</dbReference>
<dbReference type="Proteomes" id="UP001497457">
    <property type="component" value="Chromosome 33rd"/>
</dbReference>
<dbReference type="InterPro" id="IPR011009">
    <property type="entry name" value="Kinase-like_dom_sf"/>
</dbReference>
<dbReference type="GO" id="GO:0004674">
    <property type="term" value="F:protein serine/threonine kinase activity"/>
    <property type="evidence" value="ECO:0007669"/>
    <property type="project" value="UniProtKB-KW"/>
</dbReference>
<comment type="catalytic activity">
    <reaction evidence="21">
        <text>L-seryl-[protein] + ATP = O-phospho-L-seryl-[protein] + ADP + H(+)</text>
        <dbReference type="Rhea" id="RHEA:17989"/>
        <dbReference type="Rhea" id="RHEA-COMP:9863"/>
        <dbReference type="Rhea" id="RHEA-COMP:11604"/>
        <dbReference type="ChEBI" id="CHEBI:15378"/>
        <dbReference type="ChEBI" id="CHEBI:29999"/>
        <dbReference type="ChEBI" id="CHEBI:30616"/>
        <dbReference type="ChEBI" id="CHEBI:83421"/>
        <dbReference type="ChEBI" id="CHEBI:456216"/>
        <dbReference type="EC" id="2.7.11.1"/>
    </reaction>
</comment>
<keyword evidence="13 22" id="KW-0547">Nucleotide-binding</keyword>
<dbReference type="FunFam" id="3.80.10.10:FF:000905">
    <property type="entry name" value="Receptor-like protein kinase 7"/>
    <property type="match status" value="1"/>
</dbReference>
<dbReference type="Pfam" id="PF00069">
    <property type="entry name" value="Pkinase"/>
    <property type="match status" value="1"/>
</dbReference>
<evidence type="ECO:0000256" key="10">
    <source>
        <dbReference type="ARBA" id="ARBA00022692"/>
    </source>
</evidence>
<dbReference type="SUPFAM" id="SSF56112">
    <property type="entry name" value="Protein kinase-like (PK-like)"/>
    <property type="match status" value="1"/>
</dbReference>
<dbReference type="PANTHER" id="PTHR48005:SF57">
    <property type="entry name" value="RECEPTOR KINASE-LIKE PROTEIN XA21"/>
    <property type="match status" value="1"/>
</dbReference>
<dbReference type="InterPro" id="IPR055414">
    <property type="entry name" value="LRR_R13L4/SHOC2-like"/>
</dbReference>
<dbReference type="Gene3D" id="3.80.10.10">
    <property type="entry name" value="Ribonuclease Inhibitor"/>
    <property type="match status" value="4"/>
</dbReference>
<evidence type="ECO:0000313" key="26">
    <source>
        <dbReference type="Proteomes" id="UP001497457"/>
    </source>
</evidence>
<evidence type="ECO:0000256" key="21">
    <source>
        <dbReference type="ARBA" id="ARBA00048679"/>
    </source>
</evidence>
<evidence type="ECO:0000256" key="6">
    <source>
        <dbReference type="ARBA" id="ARBA00022527"/>
    </source>
</evidence>
<keyword evidence="26" id="KW-1185">Reference proteome</keyword>
<dbReference type="Pfam" id="PF08263">
    <property type="entry name" value="LRRNT_2"/>
    <property type="match status" value="1"/>
</dbReference>
<evidence type="ECO:0000256" key="5">
    <source>
        <dbReference type="ARBA" id="ARBA00022475"/>
    </source>
</evidence>
<dbReference type="FunFam" id="1.10.510.10:FF:000358">
    <property type="entry name" value="Putative leucine-rich repeat receptor-like serine/threonine-protein kinase"/>
    <property type="match status" value="1"/>
</dbReference>
<evidence type="ECO:0000256" key="13">
    <source>
        <dbReference type="ARBA" id="ARBA00022741"/>
    </source>
</evidence>
<dbReference type="FunFam" id="3.80.10.10:FF:000101">
    <property type="entry name" value="LRR receptor-like serine/threonine-protein kinase ERECTA"/>
    <property type="match status" value="1"/>
</dbReference>
<dbReference type="Pfam" id="PF00560">
    <property type="entry name" value="LRR_1"/>
    <property type="match status" value="3"/>
</dbReference>
<dbReference type="SMART" id="SM00220">
    <property type="entry name" value="S_TKc"/>
    <property type="match status" value="1"/>
</dbReference>
<dbReference type="InterPro" id="IPR001611">
    <property type="entry name" value="Leu-rich_rpt"/>
</dbReference>
<evidence type="ECO:0000256" key="20">
    <source>
        <dbReference type="ARBA" id="ARBA00047899"/>
    </source>
</evidence>
<keyword evidence="19" id="KW-0325">Glycoprotein</keyword>